<dbReference type="InterPro" id="IPR027828">
    <property type="entry name" value="DUF4465"/>
</dbReference>
<reference evidence="1 2" key="1">
    <citation type="journal article" date="2019" name="Nat. Med.">
        <title>A library of human gut bacterial isolates paired with longitudinal multiomics data enables mechanistic microbiome research.</title>
        <authorList>
            <person name="Poyet M."/>
            <person name="Groussin M."/>
            <person name="Gibbons S.M."/>
            <person name="Avila-Pacheco J."/>
            <person name="Jiang X."/>
            <person name="Kearney S.M."/>
            <person name="Perrotta A.R."/>
            <person name="Berdy B."/>
            <person name="Zhao S."/>
            <person name="Lieberman T.D."/>
            <person name="Swanson P.K."/>
            <person name="Smith M."/>
            <person name="Roesemann S."/>
            <person name="Alexander J.E."/>
            <person name="Rich S.A."/>
            <person name="Livny J."/>
            <person name="Vlamakis H."/>
            <person name="Clish C."/>
            <person name="Bullock K."/>
            <person name="Deik A."/>
            <person name="Scott J."/>
            <person name="Pierce K.A."/>
            <person name="Xavier R.J."/>
            <person name="Alm E.J."/>
        </authorList>
    </citation>
    <scope>NUCLEOTIDE SEQUENCE [LARGE SCALE GENOMIC DNA]</scope>
    <source>
        <strain evidence="1 2">BIOML-A204</strain>
    </source>
</reference>
<dbReference type="EMBL" id="VVUY01000015">
    <property type="protein sequence ID" value="KAA2558150.1"/>
    <property type="molecule type" value="Genomic_DNA"/>
</dbReference>
<dbReference type="Pfam" id="PF14717">
    <property type="entry name" value="DUF4465"/>
    <property type="match status" value="1"/>
</dbReference>
<accession>A0A9P3ZGM7</accession>
<evidence type="ECO:0000313" key="2">
    <source>
        <dbReference type="Proteomes" id="UP000323119"/>
    </source>
</evidence>
<dbReference type="Gene3D" id="2.60.120.1350">
    <property type="entry name" value="Protein of unknown function DUF4465"/>
    <property type="match status" value="1"/>
</dbReference>
<name>A0A9P3ZGM7_9BACT</name>
<comment type="caution">
    <text evidence="1">The sequence shown here is derived from an EMBL/GenBank/DDBJ whole genome shotgun (WGS) entry which is preliminary data.</text>
</comment>
<gene>
    <name evidence="1" type="ORF">F2S36_13500</name>
</gene>
<sequence length="279" mass="30599">MEPLDSASPETRADVGTDWVTVTFDDVPEDQLAGPSSYGANLYDGYTGSAPARFRTYTDKAARLFNIEYGLNEDGYGGTYNYWNGGIAVSNWNQMSNISGKTGEWWYSYENQCSVYNTASTNGANADAGHSGSNFGVVYGYTDTYSGFIACAQMSLANGVERKFDQMYVCNSSYGYGVIVHGNSFTQGSLPSKNGWFKLVVRGYKTGETAPAATDEIYLADYRNGVNTCLTTWTLFDLTNIKKQAVNRIEFDFEGSDSGAYGLNTPAYVCIDDIRISRN</sequence>
<dbReference type="Proteomes" id="UP000323119">
    <property type="component" value="Unassembled WGS sequence"/>
</dbReference>
<evidence type="ECO:0000313" key="1">
    <source>
        <dbReference type="EMBL" id="KAA2558150.1"/>
    </source>
</evidence>
<organism evidence="1 2">
    <name type="scientific">Alistipes onderdonkii</name>
    <dbReference type="NCBI Taxonomy" id="328813"/>
    <lineage>
        <taxon>Bacteria</taxon>
        <taxon>Pseudomonadati</taxon>
        <taxon>Bacteroidota</taxon>
        <taxon>Bacteroidia</taxon>
        <taxon>Bacteroidales</taxon>
        <taxon>Rikenellaceae</taxon>
        <taxon>Alistipes</taxon>
    </lineage>
</organism>
<protein>
    <submittedName>
        <fullName evidence="1">DUF4465 domain-containing protein</fullName>
    </submittedName>
</protein>
<dbReference type="AlphaFoldDB" id="A0A9P3ZGM7"/>
<proteinExistence type="predicted"/>